<dbReference type="Proteomes" id="UP000824998">
    <property type="component" value="Unassembled WGS sequence"/>
</dbReference>
<evidence type="ECO:0000313" key="1">
    <source>
        <dbReference type="EMBL" id="KAG9232884.1"/>
    </source>
</evidence>
<accession>A0A9P7YFT6</accession>
<name>A0A9P7YFT6_9HELO</name>
<dbReference type="EMBL" id="MU251525">
    <property type="protein sequence ID" value="KAG9232884.1"/>
    <property type="molecule type" value="Genomic_DNA"/>
</dbReference>
<dbReference type="AlphaFoldDB" id="A0A9P7YFT6"/>
<dbReference type="PANTHER" id="PTHR37540:SF9">
    <property type="entry name" value="ZN(2)-C6 FUNGAL-TYPE DOMAIN-CONTAINING PROTEIN"/>
    <property type="match status" value="1"/>
</dbReference>
<reference evidence="1" key="1">
    <citation type="journal article" date="2021" name="IMA Fungus">
        <title>Genomic characterization of three marine fungi, including Emericellopsis atlantica sp. nov. with signatures of a generalist lifestyle and marine biomass degradation.</title>
        <authorList>
            <person name="Hagestad O.C."/>
            <person name="Hou L."/>
            <person name="Andersen J.H."/>
            <person name="Hansen E.H."/>
            <person name="Altermark B."/>
            <person name="Li C."/>
            <person name="Kuhnert E."/>
            <person name="Cox R.J."/>
            <person name="Crous P.W."/>
            <person name="Spatafora J.W."/>
            <person name="Lail K."/>
            <person name="Amirebrahimi M."/>
            <person name="Lipzen A."/>
            <person name="Pangilinan J."/>
            <person name="Andreopoulos W."/>
            <person name="Hayes R.D."/>
            <person name="Ng V."/>
            <person name="Grigoriev I.V."/>
            <person name="Jackson S.A."/>
            <person name="Sutton T.D.S."/>
            <person name="Dobson A.D.W."/>
            <person name="Rama T."/>
        </authorList>
    </citation>
    <scope>NUCLEOTIDE SEQUENCE</scope>
    <source>
        <strain evidence="1">TRa018bII</strain>
    </source>
</reference>
<dbReference type="OrthoDB" id="415825at2759"/>
<dbReference type="Pfam" id="PF11951">
    <property type="entry name" value="Fungal_trans_2"/>
    <property type="match status" value="1"/>
</dbReference>
<protein>
    <recommendedName>
        <fullName evidence="3">Transcription factor domain-containing protein</fullName>
    </recommendedName>
</protein>
<dbReference type="PANTHER" id="PTHR37540">
    <property type="entry name" value="TRANSCRIPTION FACTOR (ACR-2), PUTATIVE-RELATED-RELATED"/>
    <property type="match status" value="1"/>
</dbReference>
<organism evidence="1 2">
    <name type="scientific">Amylocarpus encephaloides</name>
    <dbReference type="NCBI Taxonomy" id="45428"/>
    <lineage>
        <taxon>Eukaryota</taxon>
        <taxon>Fungi</taxon>
        <taxon>Dikarya</taxon>
        <taxon>Ascomycota</taxon>
        <taxon>Pezizomycotina</taxon>
        <taxon>Leotiomycetes</taxon>
        <taxon>Helotiales</taxon>
        <taxon>Helotiales incertae sedis</taxon>
        <taxon>Amylocarpus</taxon>
    </lineage>
</organism>
<proteinExistence type="predicted"/>
<dbReference type="InterPro" id="IPR021858">
    <property type="entry name" value="Fun_TF"/>
</dbReference>
<sequence length="394" mass="44646">MLTRPIVIRILSKHVSSIDGKPLPNYYNDHWLPWAIRVPVLVHIALYNTACYQAELQRVPPGVSPSVIALKLQTINMLNSLLASADKCTRDEVAASVVYLTTNEWYFGTDENVQAHLRGLRELVRLKGGIDGKMSDFLRRMIIFCDYHTSSSKNVRTIFPHYTPHPLSIPITLDSPLLISHQKFLDHVNLLRISKETGQILDDMRFLTSSILKLDDSIPTPSEESVQKILATTTWILERIAALPPLMPSSGPATNPYLHTAVRLAALIYLQAIAKRVPLSQACLPQDLAMLFGSMWKVTLTEWRHIPGIFTWIMLSTIEAARYAPQGRLLKSMLKTASFHILACGDNGWEIIDAKLGRFARLQSWLRKDDNTRRVYLIGMYHSQIASFFPCDWC</sequence>
<evidence type="ECO:0008006" key="3">
    <source>
        <dbReference type="Google" id="ProtNLM"/>
    </source>
</evidence>
<comment type="caution">
    <text evidence="1">The sequence shown here is derived from an EMBL/GenBank/DDBJ whole genome shotgun (WGS) entry which is preliminary data.</text>
</comment>
<gene>
    <name evidence="1" type="ORF">BJ875DRAFT_379766</name>
</gene>
<evidence type="ECO:0000313" key="2">
    <source>
        <dbReference type="Proteomes" id="UP000824998"/>
    </source>
</evidence>
<keyword evidence="2" id="KW-1185">Reference proteome</keyword>